<dbReference type="InterPro" id="IPR013032">
    <property type="entry name" value="EGF-like_CS"/>
</dbReference>
<organism evidence="14 15">
    <name type="scientific">Denticeps clupeoides</name>
    <name type="common">denticle herring</name>
    <dbReference type="NCBI Taxonomy" id="299321"/>
    <lineage>
        <taxon>Eukaryota</taxon>
        <taxon>Metazoa</taxon>
        <taxon>Chordata</taxon>
        <taxon>Craniata</taxon>
        <taxon>Vertebrata</taxon>
        <taxon>Euteleostomi</taxon>
        <taxon>Actinopterygii</taxon>
        <taxon>Neopterygii</taxon>
        <taxon>Teleostei</taxon>
        <taxon>Clupei</taxon>
        <taxon>Clupeiformes</taxon>
        <taxon>Denticipitoidei</taxon>
        <taxon>Denticipitidae</taxon>
        <taxon>Denticeps</taxon>
    </lineage>
</organism>
<dbReference type="PANTHER" id="PTHR45836">
    <property type="entry name" value="SLIT HOMOLOG"/>
    <property type="match status" value="1"/>
</dbReference>
<feature type="domain" description="Laminin G" evidence="12">
    <location>
        <begin position="562"/>
        <end position="747"/>
    </location>
</feature>
<dbReference type="FunFam" id="2.10.25.10:FF:000472">
    <property type="entry name" value="Uncharacterized protein, isoform A"/>
    <property type="match status" value="1"/>
</dbReference>
<dbReference type="SUPFAM" id="SSF49899">
    <property type="entry name" value="Concanavalin A-like lectins/glucanases"/>
    <property type="match status" value="3"/>
</dbReference>
<keyword evidence="4" id="KW-0732">Signal</keyword>
<evidence type="ECO:0000256" key="10">
    <source>
        <dbReference type="PROSITE-ProRule" id="PRU00076"/>
    </source>
</evidence>
<dbReference type="PROSITE" id="PS00010">
    <property type="entry name" value="ASX_HYDROXYL"/>
    <property type="match status" value="12"/>
</dbReference>
<dbReference type="InterPro" id="IPR018097">
    <property type="entry name" value="EGF_Ca-bd_CS"/>
</dbReference>
<dbReference type="GO" id="GO:0060218">
    <property type="term" value="P:hematopoietic stem cell differentiation"/>
    <property type="evidence" value="ECO:0007669"/>
    <property type="project" value="UniProtKB-ARBA"/>
</dbReference>
<evidence type="ECO:0000256" key="11">
    <source>
        <dbReference type="SAM" id="Phobius"/>
    </source>
</evidence>
<dbReference type="InterPro" id="IPR051355">
    <property type="entry name" value="Notch/Slit_guidance"/>
</dbReference>
<keyword evidence="15" id="KW-1185">Reference proteome</keyword>
<evidence type="ECO:0000256" key="9">
    <source>
        <dbReference type="ARBA" id="ARBA00023180"/>
    </source>
</evidence>
<feature type="disulfide bond" evidence="10">
    <location>
        <begin position="462"/>
        <end position="471"/>
    </location>
</feature>
<feature type="disulfide bond" evidence="10">
    <location>
        <begin position="1255"/>
        <end position="1265"/>
    </location>
</feature>
<feature type="domain" description="EGF-like" evidence="13">
    <location>
        <begin position="79"/>
        <end position="114"/>
    </location>
</feature>
<evidence type="ECO:0000256" key="5">
    <source>
        <dbReference type="ARBA" id="ARBA00022737"/>
    </source>
</evidence>
<feature type="domain" description="EGF-like" evidence="13">
    <location>
        <begin position="1288"/>
        <end position="1324"/>
    </location>
</feature>
<feature type="domain" description="EGF-like" evidence="13">
    <location>
        <begin position="267"/>
        <end position="303"/>
    </location>
</feature>
<feature type="disulfide bond" evidence="10">
    <location>
        <begin position="120"/>
        <end position="130"/>
    </location>
</feature>
<accession>A0AAY4EK17</accession>
<dbReference type="FunFam" id="2.10.25.10:FF:000520">
    <property type="entry name" value="Predicted protein"/>
    <property type="match status" value="1"/>
</dbReference>
<dbReference type="Proteomes" id="UP000694580">
    <property type="component" value="Chromosome 3"/>
</dbReference>
<feature type="disulfide bond" evidence="10">
    <location>
        <begin position="1355"/>
        <end position="1364"/>
    </location>
</feature>
<feature type="disulfide bond" evidence="10">
    <location>
        <begin position="179"/>
        <end position="188"/>
    </location>
</feature>
<keyword evidence="2 10" id="KW-0245">EGF-like domain</keyword>
<feature type="disulfide bond" evidence="10">
    <location>
        <begin position="293"/>
        <end position="302"/>
    </location>
</feature>
<dbReference type="GO" id="GO:1901222">
    <property type="term" value="P:regulation of non-canonical NF-kappaB signal transduction"/>
    <property type="evidence" value="ECO:0007669"/>
    <property type="project" value="UniProtKB-ARBA"/>
</dbReference>
<keyword evidence="7 11" id="KW-0472">Membrane</keyword>
<dbReference type="Pfam" id="PF07645">
    <property type="entry name" value="EGF_CA"/>
    <property type="match status" value="1"/>
</dbReference>
<feature type="disulfide bond" evidence="10">
    <location>
        <begin position="1276"/>
        <end position="1285"/>
    </location>
</feature>
<feature type="disulfide bond" evidence="10">
    <location>
        <begin position="141"/>
        <end position="150"/>
    </location>
</feature>
<dbReference type="PROSITE" id="PS01186">
    <property type="entry name" value="EGF_2"/>
    <property type="match status" value="15"/>
</dbReference>
<reference evidence="14" key="2">
    <citation type="submission" date="2025-08" db="UniProtKB">
        <authorList>
            <consortium name="Ensembl"/>
        </authorList>
    </citation>
    <scope>IDENTIFICATION</scope>
</reference>
<dbReference type="Ensembl" id="ENSDCDT00010068436.1">
    <property type="protein sequence ID" value="ENSDCDP00010057748.1"/>
    <property type="gene ID" value="ENSDCDG00010032631.1"/>
</dbReference>
<feature type="domain" description="EGF-like" evidence="13">
    <location>
        <begin position="116"/>
        <end position="151"/>
    </location>
</feature>
<dbReference type="InterPro" id="IPR013320">
    <property type="entry name" value="ConA-like_dom_sf"/>
</dbReference>
<evidence type="ECO:0000256" key="3">
    <source>
        <dbReference type="ARBA" id="ARBA00022692"/>
    </source>
</evidence>
<feature type="disulfide bond" evidence="10">
    <location>
        <begin position="548"/>
        <end position="557"/>
    </location>
</feature>
<evidence type="ECO:0000313" key="14">
    <source>
        <dbReference type="Ensembl" id="ENSDCDP00010057748.1"/>
    </source>
</evidence>
<evidence type="ECO:0000256" key="6">
    <source>
        <dbReference type="ARBA" id="ARBA00022989"/>
    </source>
</evidence>
<feature type="disulfide bond" evidence="10">
    <location>
        <begin position="999"/>
        <end position="1008"/>
    </location>
</feature>
<feature type="domain" description="Laminin G" evidence="12">
    <location>
        <begin position="791"/>
        <end position="971"/>
    </location>
</feature>
<dbReference type="SMART" id="SM00282">
    <property type="entry name" value="LamG"/>
    <property type="match status" value="3"/>
</dbReference>
<dbReference type="InterPro" id="IPR001791">
    <property type="entry name" value="Laminin_G"/>
</dbReference>
<reference evidence="14" key="3">
    <citation type="submission" date="2025-09" db="UniProtKB">
        <authorList>
            <consortium name="Ensembl"/>
        </authorList>
    </citation>
    <scope>IDENTIFICATION</scope>
</reference>
<dbReference type="GO" id="GO:0005886">
    <property type="term" value="C:plasma membrane"/>
    <property type="evidence" value="ECO:0007669"/>
    <property type="project" value="TreeGrafter"/>
</dbReference>
<dbReference type="GeneID" id="114786112"/>
<evidence type="ECO:0000259" key="13">
    <source>
        <dbReference type="PROSITE" id="PS50026"/>
    </source>
</evidence>
<feature type="domain" description="EGF-like" evidence="13">
    <location>
        <begin position="37"/>
        <end position="77"/>
    </location>
</feature>
<dbReference type="FunFam" id="2.10.25.10:FF:000123">
    <property type="entry name" value="Crumbs homolog 1 (Drosophila)"/>
    <property type="match status" value="1"/>
</dbReference>
<dbReference type="FunFam" id="2.10.25.10:FF:000109">
    <property type="entry name" value="Notch homolog 4, [Drosophila]"/>
    <property type="match status" value="1"/>
</dbReference>
<dbReference type="FunFam" id="2.10.25.10:FF:000029">
    <property type="entry name" value="neurexin-1 isoform X1"/>
    <property type="match status" value="1"/>
</dbReference>
<dbReference type="InterPro" id="IPR009030">
    <property type="entry name" value="Growth_fac_rcpt_cys_sf"/>
</dbReference>
<feature type="disulfide bond" evidence="10">
    <location>
        <begin position="1393"/>
        <end position="1402"/>
    </location>
</feature>
<evidence type="ECO:0000313" key="15">
    <source>
        <dbReference type="Proteomes" id="UP000694580"/>
    </source>
</evidence>
<feature type="domain" description="EGF-like" evidence="13">
    <location>
        <begin position="153"/>
        <end position="189"/>
    </location>
</feature>
<dbReference type="FunFam" id="2.10.25.10:FF:000031">
    <property type="entry name" value="neurogenic locus notch homolog protein 3"/>
    <property type="match status" value="1"/>
</dbReference>
<dbReference type="PROSITE" id="PS50025">
    <property type="entry name" value="LAM_G_DOMAIN"/>
    <property type="match status" value="3"/>
</dbReference>
<dbReference type="GO" id="GO:0045597">
    <property type="term" value="P:positive regulation of cell differentiation"/>
    <property type="evidence" value="ECO:0007669"/>
    <property type="project" value="UniProtKB-ARBA"/>
</dbReference>
<dbReference type="PRINTS" id="PR00010">
    <property type="entry name" value="EGFBLOOD"/>
</dbReference>
<dbReference type="GO" id="GO:0009986">
    <property type="term" value="C:cell surface"/>
    <property type="evidence" value="ECO:0007669"/>
    <property type="project" value="TreeGrafter"/>
</dbReference>
<comment type="subcellular location">
    <subcellularLocation>
        <location evidence="1">Membrane</location>
        <topology evidence="1">Single-pass type I membrane protein</topology>
    </subcellularLocation>
</comment>
<feature type="disulfide bond" evidence="10">
    <location>
        <begin position="775"/>
        <end position="784"/>
    </location>
</feature>
<dbReference type="GO" id="GO:0005509">
    <property type="term" value="F:calcium ion binding"/>
    <property type="evidence" value="ECO:0007669"/>
    <property type="project" value="InterPro"/>
</dbReference>
<feature type="domain" description="EGF-like" evidence="13">
    <location>
        <begin position="1328"/>
        <end position="1365"/>
    </location>
</feature>
<dbReference type="FunFam" id="2.10.25.10:FF:000282">
    <property type="entry name" value="Crumbs cell polarity complex component 2"/>
    <property type="match status" value="1"/>
</dbReference>
<feature type="disulfide bond" evidence="10">
    <location>
        <begin position="1314"/>
        <end position="1323"/>
    </location>
</feature>
<evidence type="ECO:0008006" key="16">
    <source>
        <dbReference type="Google" id="ProtNLM"/>
    </source>
</evidence>
<feature type="domain" description="EGF-like" evidence="13">
    <location>
        <begin position="344"/>
        <end position="380"/>
    </location>
</feature>
<keyword evidence="5" id="KW-0677">Repeat</keyword>
<dbReference type="Pfam" id="PF02210">
    <property type="entry name" value="Laminin_G_2"/>
    <property type="match status" value="3"/>
</dbReference>
<feature type="domain" description="EGF-like" evidence="13">
    <location>
        <begin position="973"/>
        <end position="1009"/>
    </location>
</feature>
<dbReference type="GO" id="GO:0007411">
    <property type="term" value="P:axon guidance"/>
    <property type="evidence" value="ECO:0007669"/>
    <property type="project" value="TreeGrafter"/>
</dbReference>
<sequence length="1478" mass="161411">MSLWVAMEPGSALPKFPKSLFIIIMMFKWGILCTATLDDKCMSAPCQNGGTCVISMDDYACLCPRHEEVQYTGKDCDQLFDACAFAPCAECESTPGSREYTCICPAGYTGANCTEDVNECQSNPCHRGKCVDEVNGYSCLCPNGYKGQDCSLRVVDCVDEPCLNNGTCSQLPDGYKCLCVQGFDGDHCENDVDECLSHPCQNGAICLDAVGEYHCFCVPGFQGYNCEIDINECASRPCENNGTCINEKDRYSCECLLGFMGINCEVEINECELNPCQNGATCHDLIGLYICECVIGFEGLNCEININECASEPCQNGALCNDLVNRYECDCGGTGFTGDHCEVDIPECASDPCQHESTCVEGTNHYTCLCWPGYDGQNCEVDMDECADAPCLNGGQCFQNSDPANWEEGWEFSYAHAAGYVCHCQPGYMGENCSVNIDECGSGPCQNGATCKDLVNAYVCVCPAGFTGESCEVNIDECESQPCHNGAWCEDGVADYTCHCPTPENGSLPWGGHDCSVQLAGCVEHECQNGAICEPWLEGEEHHHTCICQPGFYDEVCSTPTTFSFSRPGFILVEVPLPERRRRQTSSSNHTASIQLRFRTTLTDMVLFYRGDAKNYMSLEINRGGLKAKATYEGSLLEVVFSSLVSDGGWHQTALTLGQGLVMVVKGPGCDSNGCRIEDKGVPNGPHFHFPSSFKHVYIGGAPLQYLAHLNTENGFMGCMEDLFIDSNPILHQNLPAEATQTTELGCSKTEWCKEDPCSQHGHCVDLWTSYVCECHRPYYGNACGQEFPSWTFSHEDTQSYVSYYVNNNHGASFNVSFFLRSLKPEGLLFQLRRKGSEGEEESYFSIFLQTGRLMVSSLPGTSPLTAPIFLTTGEKQLVQVELQHGQVFFKHAGLYYILGKVHEVEILEGDLAYVGGLPGERDSEIWRGDFKGCLQDLRLDDVHMDLDAWNSSVYSMVYFPNNAENVEQGCISDNTCKVKPCLNGGECTVTWNDFVCSCQPNFTGKHCETRLWCVSNPCINGGHCVDLPDGYECISNATFENSPLQYSAQASLLAPVTNIGMELRTRTENGILLRASNGLELLLVGLLDSSLRVEIHSDNSLEPIAFSGKHRLSDGSWHRVQISMAHPDHEASHWVITVDGLSDGSSAPDVAGRLQFLNEEGMVVALADSYTGCLGAVRLGGVYLPFVDDASPPQPGQFFRLGDANVQTGCMGAPVCETNPCQHGGVCLDRFNLFSCDCASGWEGSHCDVDINECVLHPCAHGRCTNQAGGFQCTCLPGYGGSTCEEDLNECLDGVCENGGTCVDGINRYTCVCPPEYSGPRCQWNYPPQLCGQDVQCANNGVCHDEIWGANCTCVPGFSGDRCEVEVDECMSNPCLNGGSCVDRLNRFRCVCAAGFSGPFCETSKLPQKERIPWLVVAIPLVCCGVLLLIIGLSFMVLTARRKRQSEGAYSPSQEEVAGARLEMDSMLKVPPEERLI</sequence>
<keyword evidence="8 10" id="KW-1015">Disulfide bond</keyword>
<feature type="domain" description="EGF-like" evidence="13">
    <location>
        <begin position="191"/>
        <end position="227"/>
    </location>
</feature>
<dbReference type="InterPro" id="IPR049883">
    <property type="entry name" value="NOTCH1_EGF-like"/>
</dbReference>
<dbReference type="FunFam" id="2.60.120.200:FF:000130">
    <property type="entry name" value="Crumbs 2, cell polarity complex component"/>
    <property type="match status" value="1"/>
</dbReference>
<keyword evidence="9" id="KW-0325">Glycoprotein</keyword>
<feature type="transmembrane region" description="Helical" evidence="11">
    <location>
        <begin position="1415"/>
        <end position="1439"/>
    </location>
</feature>
<dbReference type="PROSITE" id="PS01187">
    <property type="entry name" value="EGF_CA"/>
    <property type="match status" value="6"/>
</dbReference>
<feature type="domain" description="EGF-like" evidence="13">
    <location>
        <begin position="436"/>
        <end position="472"/>
    </location>
</feature>
<evidence type="ECO:0000256" key="7">
    <source>
        <dbReference type="ARBA" id="ARBA00023136"/>
    </source>
</evidence>
<evidence type="ECO:0000259" key="12">
    <source>
        <dbReference type="PROSITE" id="PS50025"/>
    </source>
</evidence>
<dbReference type="PANTHER" id="PTHR45836:SF13">
    <property type="entry name" value="PROTEIN CRUMBS"/>
    <property type="match status" value="1"/>
</dbReference>
<dbReference type="CDD" id="cd00110">
    <property type="entry name" value="LamG"/>
    <property type="match status" value="3"/>
</dbReference>
<gene>
    <name evidence="14" type="primary">crb2a</name>
</gene>
<feature type="domain" description="EGF-like" evidence="13">
    <location>
        <begin position="518"/>
        <end position="558"/>
    </location>
</feature>
<feature type="disulfide bond" evidence="10">
    <location>
        <begin position="1239"/>
        <end position="1248"/>
    </location>
</feature>
<evidence type="ECO:0000256" key="2">
    <source>
        <dbReference type="ARBA" id="ARBA00022536"/>
    </source>
</evidence>
<dbReference type="InterPro" id="IPR000152">
    <property type="entry name" value="EGF-type_Asp/Asn_hydroxyl_site"/>
</dbReference>
<protein>
    <recommendedName>
        <fullName evidence="16">Protein crumbs homolog 2-like</fullName>
    </recommendedName>
</protein>
<feature type="domain" description="EGF-like" evidence="13">
    <location>
        <begin position="474"/>
        <end position="516"/>
    </location>
</feature>
<dbReference type="Pfam" id="PF12661">
    <property type="entry name" value="hEGF"/>
    <property type="match status" value="3"/>
</dbReference>
<evidence type="ECO:0000256" key="4">
    <source>
        <dbReference type="ARBA" id="ARBA00022729"/>
    </source>
</evidence>
<keyword evidence="6 11" id="KW-1133">Transmembrane helix</keyword>
<dbReference type="Pfam" id="PF00008">
    <property type="entry name" value="EGF"/>
    <property type="match status" value="14"/>
</dbReference>
<dbReference type="Gene3D" id="2.60.120.200">
    <property type="match status" value="3"/>
</dbReference>
<dbReference type="Gene3D" id="2.10.25.10">
    <property type="entry name" value="Laminin"/>
    <property type="match status" value="20"/>
</dbReference>
<evidence type="ECO:0000256" key="1">
    <source>
        <dbReference type="ARBA" id="ARBA00004479"/>
    </source>
</evidence>
<dbReference type="SUPFAM" id="SSF57184">
    <property type="entry name" value="Growth factor receptor domain"/>
    <property type="match status" value="1"/>
</dbReference>
<feature type="domain" description="EGF-like" evidence="13">
    <location>
        <begin position="305"/>
        <end position="342"/>
    </location>
</feature>
<feature type="domain" description="EGF-like" evidence="13">
    <location>
        <begin position="382"/>
        <end position="434"/>
    </location>
</feature>
<dbReference type="InterPro" id="IPR000742">
    <property type="entry name" value="EGF"/>
</dbReference>
<proteinExistence type="predicted"/>
<feature type="disulfide bond" evidence="10">
    <location>
        <begin position="424"/>
        <end position="433"/>
    </location>
</feature>
<dbReference type="FunFam" id="2.10.25.10:FF:000143">
    <property type="entry name" value="Protein crumbs 1"/>
    <property type="match status" value="1"/>
</dbReference>
<feature type="disulfide bond" evidence="10">
    <location>
        <begin position="370"/>
        <end position="379"/>
    </location>
</feature>
<comment type="caution">
    <text evidence="10">Lacks conserved residue(s) required for the propagation of feature annotation.</text>
</comment>
<dbReference type="RefSeq" id="XP_028828786.1">
    <property type="nucleotide sequence ID" value="XM_028972953.1"/>
</dbReference>
<feature type="domain" description="EGF-like" evidence="13">
    <location>
        <begin position="749"/>
        <end position="785"/>
    </location>
</feature>
<feature type="domain" description="EGF-like" evidence="13">
    <location>
        <begin position="1251"/>
        <end position="1286"/>
    </location>
</feature>
<evidence type="ECO:0000256" key="8">
    <source>
        <dbReference type="ARBA" id="ARBA00023157"/>
    </source>
</evidence>
<feature type="domain" description="Laminin G" evidence="12">
    <location>
        <begin position="1037"/>
        <end position="1211"/>
    </location>
</feature>
<dbReference type="GO" id="GO:0043235">
    <property type="term" value="C:receptor complex"/>
    <property type="evidence" value="ECO:0007669"/>
    <property type="project" value="TreeGrafter"/>
</dbReference>
<dbReference type="FunFam" id="2.10.25.10:FF:000117">
    <property type="entry name" value="Delta-like protein"/>
    <property type="match status" value="1"/>
</dbReference>
<dbReference type="InterPro" id="IPR001881">
    <property type="entry name" value="EGF-like_Ca-bd_dom"/>
</dbReference>
<feature type="domain" description="EGF-like" evidence="13">
    <location>
        <begin position="1213"/>
        <end position="1249"/>
    </location>
</feature>
<dbReference type="SUPFAM" id="SSF57196">
    <property type="entry name" value="EGF/Laminin"/>
    <property type="match status" value="14"/>
</dbReference>
<name>A0AAY4EK17_9TELE</name>
<dbReference type="GeneTree" id="ENSGT00950000183101"/>
<feature type="disulfide bond" evidence="10">
    <location>
        <begin position="104"/>
        <end position="113"/>
    </location>
</feature>
<dbReference type="FunFam" id="2.10.25.10:FF:000575">
    <property type="entry name" value="Crumbs, isoform C"/>
    <property type="match status" value="1"/>
</dbReference>
<feature type="domain" description="EGF-like" evidence="13">
    <location>
        <begin position="1367"/>
        <end position="1403"/>
    </location>
</feature>
<feature type="disulfide bond" evidence="10">
    <location>
        <begin position="217"/>
        <end position="226"/>
    </location>
</feature>
<dbReference type="FunFam" id="2.10.25.10:FF:000208">
    <property type="entry name" value="Crumbs 2, cell polarity complex component"/>
    <property type="match status" value="1"/>
</dbReference>
<dbReference type="FunFam" id="2.10.25.10:FF:000122">
    <property type="entry name" value="Protein crumbs homolog 2"/>
    <property type="match status" value="1"/>
</dbReference>
<dbReference type="GO" id="GO:0007219">
    <property type="term" value="P:Notch signaling pathway"/>
    <property type="evidence" value="ECO:0007669"/>
    <property type="project" value="TreeGrafter"/>
</dbReference>
<dbReference type="FunFam" id="2.60.120.200:FF:000081">
    <property type="entry name" value="Crumbs 1, cell polarity complex component"/>
    <property type="match status" value="1"/>
</dbReference>
<feature type="domain" description="EGF-like" evidence="13">
    <location>
        <begin position="229"/>
        <end position="265"/>
    </location>
</feature>
<reference evidence="14 15" key="1">
    <citation type="submission" date="2020-06" db="EMBL/GenBank/DDBJ databases">
        <authorList>
            <consortium name="Wellcome Sanger Institute Data Sharing"/>
        </authorList>
    </citation>
    <scope>NUCLEOTIDE SEQUENCE [LARGE SCALE GENOMIC DNA]</scope>
</reference>
<dbReference type="SMART" id="SM00179">
    <property type="entry name" value="EGF_CA"/>
    <property type="match status" value="19"/>
</dbReference>
<dbReference type="SMART" id="SM00181">
    <property type="entry name" value="EGF"/>
    <property type="match status" value="20"/>
</dbReference>
<dbReference type="PROSITE" id="PS50026">
    <property type="entry name" value="EGF_3"/>
    <property type="match status" value="20"/>
</dbReference>
<feature type="disulfide bond" evidence="10">
    <location>
        <begin position="255"/>
        <end position="264"/>
    </location>
</feature>
<dbReference type="PROSITE" id="PS00022">
    <property type="entry name" value="EGF_1"/>
    <property type="match status" value="16"/>
</dbReference>
<keyword evidence="3 11" id="KW-0812">Transmembrane</keyword>
<dbReference type="FunFam" id="2.10.25.10:FF:000434">
    <property type="entry name" value="Predicted protein"/>
    <property type="match status" value="1"/>
</dbReference>
<dbReference type="CDD" id="cd00054">
    <property type="entry name" value="EGF_CA"/>
    <property type="match status" value="17"/>
</dbReference>
<dbReference type="FunFam" id="2.10.25.10:FF:000279">
    <property type="entry name" value="Neurogenic locus notch 1"/>
    <property type="match status" value="1"/>
</dbReference>